<feature type="signal peptide" evidence="1">
    <location>
        <begin position="1"/>
        <end position="22"/>
    </location>
</feature>
<feature type="chain" id="PRO_5045874283" description="Porin domain-containing protein" evidence="1">
    <location>
        <begin position="23"/>
        <end position="245"/>
    </location>
</feature>
<protein>
    <recommendedName>
        <fullName evidence="4">Porin domain-containing protein</fullName>
    </recommendedName>
</protein>
<dbReference type="InterPro" id="IPR023614">
    <property type="entry name" value="Porin_dom_sf"/>
</dbReference>
<dbReference type="InterPro" id="IPR010239">
    <property type="entry name" value="CHP02001"/>
</dbReference>
<dbReference type="Gene3D" id="2.40.160.10">
    <property type="entry name" value="Porin"/>
    <property type="match status" value="1"/>
</dbReference>
<evidence type="ECO:0008006" key="4">
    <source>
        <dbReference type="Google" id="ProtNLM"/>
    </source>
</evidence>
<dbReference type="EMBL" id="JAFEMC010000001">
    <property type="protein sequence ID" value="MBM6575488.1"/>
    <property type="molecule type" value="Genomic_DNA"/>
</dbReference>
<sequence>MKPHSLIAGAALAAASALPAHAQTGLSAGVEAATDEARRGLSWSENRGVLSADAAASLGPVDASARVVTTRGSSRHGDADAVADIGLGTGWNLGAIRVRAGGTAHLFAGARGKMDYGEVGASASFTFGPLQLTGGADYAPSQDAIGGDNLFVYAAANAGIPATPFTLVAVIGHSTGDVNDPVRAQRLRPGGDYSNWRLGVEHRTGPLTLALDYVGTDVNRRDAFGPFADARHAGDRIVGRVRFGL</sequence>
<dbReference type="RefSeq" id="WP_204195020.1">
    <property type="nucleotide sequence ID" value="NZ_JAFEMC010000001.1"/>
</dbReference>
<comment type="caution">
    <text evidence="2">The sequence shown here is derived from an EMBL/GenBank/DDBJ whole genome shotgun (WGS) entry which is preliminary data.</text>
</comment>
<evidence type="ECO:0000313" key="2">
    <source>
        <dbReference type="EMBL" id="MBM6575488.1"/>
    </source>
</evidence>
<evidence type="ECO:0000313" key="3">
    <source>
        <dbReference type="Proteomes" id="UP000763641"/>
    </source>
</evidence>
<dbReference type="Pfam" id="PF09694">
    <property type="entry name" value="Gcw_chp"/>
    <property type="match status" value="1"/>
</dbReference>
<organism evidence="2 3">
    <name type="scientific">Sphingomonas longa</name>
    <dbReference type="NCBI Taxonomy" id="2778730"/>
    <lineage>
        <taxon>Bacteria</taxon>
        <taxon>Pseudomonadati</taxon>
        <taxon>Pseudomonadota</taxon>
        <taxon>Alphaproteobacteria</taxon>
        <taxon>Sphingomonadales</taxon>
        <taxon>Sphingomonadaceae</taxon>
        <taxon>Sphingomonas</taxon>
    </lineage>
</organism>
<dbReference type="SUPFAM" id="SSF56935">
    <property type="entry name" value="Porins"/>
    <property type="match status" value="1"/>
</dbReference>
<proteinExistence type="predicted"/>
<accession>A0ABS2D3M0</accession>
<keyword evidence="1" id="KW-0732">Signal</keyword>
<evidence type="ECO:0000256" key="1">
    <source>
        <dbReference type="SAM" id="SignalP"/>
    </source>
</evidence>
<keyword evidence="3" id="KW-1185">Reference proteome</keyword>
<dbReference type="Proteomes" id="UP000763641">
    <property type="component" value="Unassembled WGS sequence"/>
</dbReference>
<gene>
    <name evidence="2" type="ORF">ILT43_03835</name>
</gene>
<name>A0ABS2D3M0_9SPHN</name>
<reference evidence="2 3" key="1">
    <citation type="submission" date="2020-12" db="EMBL/GenBank/DDBJ databases">
        <title>Sphingomonas sp.</title>
        <authorList>
            <person name="Kim M.K."/>
        </authorList>
    </citation>
    <scope>NUCLEOTIDE SEQUENCE [LARGE SCALE GENOMIC DNA]</scope>
    <source>
        <strain evidence="2 3">BT552</strain>
    </source>
</reference>